<keyword evidence="3" id="KW-0675">Receptor</keyword>
<comment type="caution">
    <text evidence="3">The sequence shown here is derived from an EMBL/GenBank/DDBJ whole genome shotgun (WGS) entry which is preliminary data.</text>
</comment>
<accession>A0A699YH51</accession>
<dbReference type="AlphaFoldDB" id="A0A699YH51"/>
<dbReference type="GO" id="GO:0005525">
    <property type="term" value="F:GTP binding"/>
    <property type="evidence" value="ECO:0007669"/>
    <property type="project" value="InterPro"/>
</dbReference>
<proteinExistence type="predicted"/>
<feature type="region of interest" description="Disordered" evidence="1">
    <location>
        <begin position="1"/>
        <end position="38"/>
    </location>
</feature>
<name>A0A699YH51_HAELA</name>
<sequence>MDVEDEDQEGGVAALLEGLDEEQDAQTKAGKAGSGAGSNKGRGLLGSFMSSLAMRVVGKQALSMEDLQPALADMKRKLMERNVAEAIAQNICDSVSRSLEGQKLASFTGVASFVARAFEDALSGILHKRTTDLLLDIKKAQERGRPYVVVFCGVNGVGKSTNLAKIAYWLGQHNV</sequence>
<dbReference type="GO" id="GO:0005047">
    <property type="term" value="F:signal recognition particle binding"/>
    <property type="evidence" value="ECO:0007669"/>
    <property type="project" value="TreeGrafter"/>
</dbReference>
<dbReference type="Gene3D" id="1.20.120.140">
    <property type="entry name" value="Signal recognition particle SRP54, nucleotide-binding domain"/>
    <property type="match status" value="1"/>
</dbReference>
<feature type="domain" description="Signal recognition particle SRP54 helical bundle" evidence="2">
    <location>
        <begin position="45"/>
        <end position="114"/>
    </location>
</feature>
<dbReference type="PANTHER" id="PTHR43134:SF1">
    <property type="entry name" value="SIGNAL RECOGNITION PARTICLE RECEPTOR SUBUNIT ALPHA"/>
    <property type="match status" value="1"/>
</dbReference>
<evidence type="ECO:0000313" key="4">
    <source>
        <dbReference type="Proteomes" id="UP000485058"/>
    </source>
</evidence>
<feature type="non-terminal residue" evidence="3">
    <location>
        <position position="175"/>
    </location>
</feature>
<organism evidence="3 4">
    <name type="scientific">Haematococcus lacustris</name>
    <name type="common">Green alga</name>
    <name type="synonym">Haematococcus pluvialis</name>
    <dbReference type="NCBI Taxonomy" id="44745"/>
    <lineage>
        <taxon>Eukaryota</taxon>
        <taxon>Viridiplantae</taxon>
        <taxon>Chlorophyta</taxon>
        <taxon>core chlorophytes</taxon>
        <taxon>Chlorophyceae</taxon>
        <taxon>CS clade</taxon>
        <taxon>Chlamydomonadales</taxon>
        <taxon>Haematococcaceae</taxon>
        <taxon>Haematococcus</taxon>
    </lineage>
</organism>
<dbReference type="PANTHER" id="PTHR43134">
    <property type="entry name" value="SIGNAL RECOGNITION PARTICLE RECEPTOR SUBUNIT ALPHA"/>
    <property type="match status" value="1"/>
</dbReference>
<evidence type="ECO:0000256" key="1">
    <source>
        <dbReference type="SAM" id="MobiDB-lite"/>
    </source>
</evidence>
<keyword evidence="4" id="KW-1185">Reference proteome</keyword>
<dbReference type="GO" id="GO:0003924">
    <property type="term" value="F:GTPase activity"/>
    <property type="evidence" value="ECO:0007669"/>
    <property type="project" value="TreeGrafter"/>
</dbReference>
<dbReference type="Pfam" id="PF02881">
    <property type="entry name" value="SRP54_N"/>
    <property type="match status" value="1"/>
</dbReference>
<gene>
    <name evidence="3" type="ORF">HaLaN_04654</name>
</gene>
<reference evidence="3 4" key="1">
    <citation type="submission" date="2020-02" db="EMBL/GenBank/DDBJ databases">
        <title>Draft genome sequence of Haematococcus lacustris strain NIES-144.</title>
        <authorList>
            <person name="Morimoto D."/>
            <person name="Nakagawa S."/>
            <person name="Yoshida T."/>
            <person name="Sawayama S."/>
        </authorList>
    </citation>
    <scope>NUCLEOTIDE SEQUENCE [LARGE SCALE GENOMIC DNA]</scope>
    <source>
        <strain evidence="3 4">NIES-144</strain>
    </source>
</reference>
<protein>
    <submittedName>
        <fullName evidence="3">Alpha subunit of the SRP receptor</fullName>
    </submittedName>
</protein>
<dbReference type="InterPro" id="IPR042101">
    <property type="entry name" value="SRP54_N_sf"/>
</dbReference>
<dbReference type="GO" id="GO:0006614">
    <property type="term" value="P:SRP-dependent cotranslational protein targeting to membrane"/>
    <property type="evidence" value="ECO:0007669"/>
    <property type="project" value="InterPro"/>
</dbReference>
<dbReference type="InterPro" id="IPR036225">
    <property type="entry name" value="SRP/SRP_N"/>
</dbReference>
<dbReference type="InterPro" id="IPR027417">
    <property type="entry name" value="P-loop_NTPase"/>
</dbReference>
<dbReference type="EMBL" id="BLLF01000239">
    <property type="protein sequence ID" value="GFH09497.1"/>
    <property type="molecule type" value="Genomic_DNA"/>
</dbReference>
<dbReference type="Gene3D" id="3.40.50.300">
    <property type="entry name" value="P-loop containing nucleotide triphosphate hydrolases"/>
    <property type="match status" value="1"/>
</dbReference>
<dbReference type="SUPFAM" id="SSF47364">
    <property type="entry name" value="Domain of the SRP/SRP receptor G-proteins"/>
    <property type="match status" value="1"/>
</dbReference>
<dbReference type="Proteomes" id="UP000485058">
    <property type="component" value="Unassembled WGS sequence"/>
</dbReference>
<dbReference type="SUPFAM" id="SSF52540">
    <property type="entry name" value="P-loop containing nucleoside triphosphate hydrolases"/>
    <property type="match status" value="1"/>
</dbReference>
<dbReference type="GO" id="GO:0005789">
    <property type="term" value="C:endoplasmic reticulum membrane"/>
    <property type="evidence" value="ECO:0007669"/>
    <property type="project" value="TreeGrafter"/>
</dbReference>
<evidence type="ECO:0000313" key="3">
    <source>
        <dbReference type="EMBL" id="GFH09497.1"/>
    </source>
</evidence>
<evidence type="ECO:0000259" key="2">
    <source>
        <dbReference type="Pfam" id="PF02881"/>
    </source>
</evidence>
<feature type="non-terminal residue" evidence="3">
    <location>
        <position position="1"/>
    </location>
</feature>
<dbReference type="InterPro" id="IPR013822">
    <property type="entry name" value="Signal_recog_particl_SRP54_hlx"/>
</dbReference>